<sequence length="96" mass="10918">MMHQQQIPTISTTPRQPYPSPYALCHCFDDPQNCLVTSFCPCITFGGQYDLEGCALCQEYRELKNRGFDMAIGWQADIDRKNRGVTVAPIQRGMSR</sequence>
<name>A0AAV3QGT2_LITER</name>
<gene>
    <name evidence="1" type="ORF">LIER_39418</name>
</gene>
<protein>
    <submittedName>
        <fullName evidence="1">Uncharacterized protein</fullName>
    </submittedName>
</protein>
<evidence type="ECO:0000313" key="2">
    <source>
        <dbReference type="Proteomes" id="UP001454036"/>
    </source>
</evidence>
<accession>A0AAV3QGT2</accession>
<proteinExistence type="predicted"/>
<dbReference type="InterPro" id="IPR006461">
    <property type="entry name" value="PLAC_motif_containing"/>
</dbReference>
<dbReference type="AlphaFoldDB" id="A0AAV3QGT2"/>
<reference evidence="1 2" key="1">
    <citation type="submission" date="2024-01" db="EMBL/GenBank/DDBJ databases">
        <title>The complete chloroplast genome sequence of Lithospermum erythrorhizon: insights into the phylogenetic relationship among Boraginaceae species and the maternal lineages of purple gromwells.</title>
        <authorList>
            <person name="Okada T."/>
            <person name="Watanabe K."/>
        </authorList>
    </citation>
    <scope>NUCLEOTIDE SEQUENCE [LARGE SCALE GENOMIC DNA]</scope>
</reference>
<evidence type="ECO:0000313" key="1">
    <source>
        <dbReference type="EMBL" id="GAA0162481.1"/>
    </source>
</evidence>
<dbReference type="EMBL" id="BAABME010021134">
    <property type="protein sequence ID" value="GAA0162481.1"/>
    <property type="molecule type" value="Genomic_DNA"/>
</dbReference>
<dbReference type="PANTHER" id="PTHR15907">
    <property type="entry name" value="DUF614 FAMILY PROTEIN-RELATED"/>
    <property type="match status" value="1"/>
</dbReference>
<comment type="caution">
    <text evidence="1">The sequence shown here is derived from an EMBL/GenBank/DDBJ whole genome shotgun (WGS) entry which is preliminary data.</text>
</comment>
<keyword evidence="2" id="KW-1185">Reference proteome</keyword>
<organism evidence="1 2">
    <name type="scientific">Lithospermum erythrorhizon</name>
    <name type="common">Purple gromwell</name>
    <name type="synonym">Lithospermum officinale var. erythrorhizon</name>
    <dbReference type="NCBI Taxonomy" id="34254"/>
    <lineage>
        <taxon>Eukaryota</taxon>
        <taxon>Viridiplantae</taxon>
        <taxon>Streptophyta</taxon>
        <taxon>Embryophyta</taxon>
        <taxon>Tracheophyta</taxon>
        <taxon>Spermatophyta</taxon>
        <taxon>Magnoliopsida</taxon>
        <taxon>eudicotyledons</taxon>
        <taxon>Gunneridae</taxon>
        <taxon>Pentapetalae</taxon>
        <taxon>asterids</taxon>
        <taxon>lamiids</taxon>
        <taxon>Boraginales</taxon>
        <taxon>Boraginaceae</taxon>
        <taxon>Boraginoideae</taxon>
        <taxon>Lithospermeae</taxon>
        <taxon>Lithospermum</taxon>
    </lineage>
</organism>
<dbReference type="Proteomes" id="UP001454036">
    <property type="component" value="Unassembled WGS sequence"/>
</dbReference>